<dbReference type="SUPFAM" id="SSF55681">
    <property type="entry name" value="Class II aaRS and biotin synthetases"/>
    <property type="match status" value="1"/>
</dbReference>
<sequence>MQIPLSWLREYVDVDLPPHELAHRLTMAGVEVGEVTELGGWENCCVGEVLEVTPHPNADSLQLCRVNPGAGAEMEVVCGAPNVAVGQRKYALPGTHSGKHETLKAARIRGVVSEGMICSELELGLGDAHEGIVVLPDDAPLGMPLDDYLGDTILDLEITPNRLDCFSILGVAHEIGALTGKKVRVPESSYSEGGPPITEEANVSVADPDLCHRYTASLIQGLKIGPSPQWLQDRLTKAGLRPISNVVDVTNYVMLEFNQPLHAFDLDKMRDKTVIVRRAAPGETLETLDGAPRELNTEVLVIADSRDPIGLGGVIGGANSEIGANTTSVLLESATFNSYNNRRTADTFRLHTDASQRFEKGLRPELAPIALRRATQLIQQVAGGTIAQGIYDIYPDADIPKPKVSLTLRRLKQILGMDVTLEQVEDVFHSLEFETERTGDSSLAVAVPYWRSDVNIEEDLIEEVVRIIGYDNVPTTMLSTPIPHQQSAPMTELRWRVKESLATAGLQETISYPLVSLEDLEKVNYSAEEAMPLRVANPMSTESDYLRPTLLASLLNTLSYNEGHNEGPFRFFEQGRAFLPRPNQLPDEREVATGVVSGLRSEPSWLVDNGPLDFYDVKGMLSSALAYLGLTPSWETATAEEGPALHPGRSARIMCSGSQIGILGELHPTVLERFDLTHRPVTVFEIYLDNLLALPARSGRNFRSLTRYPSANRDVALVVGDDVPAGKVQEILNRHRLVDRVELFDVYAGENLEPGTKSLAFHVYFQAADRTLTAEEVSRTLEGLLRTLQRDVGATLRE</sequence>
<dbReference type="GO" id="GO:0006432">
    <property type="term" value="P:phenylalanyl-tRNA aminoacylation"/>
    <property type="evidence" value="ECO:0007669"/>
    <property type="project" value="InterPro"/>
</dbReference>
<comment type="catalytic activity">
    <reaction evidence="18">
        <text>tRNA(Phe) + L-phenylalanine + ATP = L-phenylalanyl-tRNA(Phe) + AMP + diphosphate + H(+)</text>
        <dbReference type="Rhea" id="RHEA:19413"/>
        <dbReference type="Rhea" id="RHEA-COMP:9668"/>
        <dbReference type="Rhea" id="RHEA-COMP:9699"/>
        <dbReference type="ChEBI" id="CHEBI:15378"/>
        <dbReference type="ChEBI" id="CHEBI:30616"/>
        <dbReference type="ChEBI" id="CHEBI:33019"/>
        <dbReference type="ChEBI" id="CHEBI:58095"/>
        <dbReference type="ChEBI" id="CHEBI:78442"/>
        <dbReference type="ChEBI" id="CHEBI:78531"/>
        <dbReference type="ChEBI" id="CHEBI:456215"/>
        <dbReference type="EC" id="6.1.1.20"/>
    </reaction>
</comment>
<evidence type="ECO:0000256" key="13">
    <source>
        <dbReference type="ARBA" id="ARBA00022842"/>
    </source>
</evidence>
<dbReference type="Pfam" id="PF17759">
    <property type="entry name" value="tRNA_synthFbeta"/>
    <property type="match status" value="1"/>
</dbReference>
<comment type="subunit">
    <text evidence="4">Tetramer of two alpha and two beta subunits.</text>
</comment>
<keyword evidence="7" id="KW-0963">Cytoplasm</keyword>
<keyword evidence="10" id="KW-0479">Metal-binding</keyword>
<keyword evidence="8 19" id="KW-0820">tRNA-binding</keyword>
<dbReference type="SUPFAM" id="SSF50249">
    <property type="entry name" value="Nucleic acid-binding proteins"/>
    <property type="match status" value="1"/>
</dbReference>
<proteinExistence type="inferred from homology"/>
<keyword evidence="15" id="KW-0648">Protein biosynthesis</keyword>
<dbReference type="Gene3D" id="2.40.50.140">
    <property type="entry name" value="Nucleic acid-binding proteins"/>
    <property type="match status" value="1"/>
</dbReference>
<evidence type="ECO:0000259" key="21">
    <source>
        <dbReference type="PROSITE" id="PS51447"/>
    </source>
</evidence>
<dbReference type="InterPro" id="IPR045864">
    <property type="entry name" value="aa-tRNA-synth_II/BPL/LPL"/>
</dbReference>
<dbReference type="GO" id="GO:0000049">
    <property type="term" value="F:tRNA binding"/>
    <property type="evidence" value="ECO:0007669"/>
    <property type="project" value="UniProtKB-UniRule"/>
</dbReference>
<keyword evidence="12" id="KW-0067">ATP-binding</keyword>
<dbReference type="InterPro" id="IPR004532">
    <property type="entry name" value="Phe-tRNA-ligase_IIc_bsu_bact"/>
</dbReference>
<evidence type="ECO:0000313" key="24">
    <source>
        <dbReference type="Proteomes" id="UP001174909"/>
    </source>
</evidence>
<dbReference type="Gene3D" id="3.30.70.380">
    <property type="entry name" value="Ferrodoxin-fold anticodon-binding domain"/>
    <property type="match status" value="1"/>
</dbReference>
<dbReference type="Pfam" id="PF03483">
    <property type="entry name" value="B3_4"/>
    <property type="match status" value="1"/>
</dbReference>
<dbReference type="PANTHER" id="PTHR10947">
    <property type="entry name" value="PHENYLALANYL-TRNA SYNTHETASE BETA CHAIN AND LEUCINE-RICH REPEAT-CONTAINING PROTEIN 47"/>
    <property type="match status" value="1"/>
</dbReference>
<dbReference type="InterPro" id="IPR020825">
    <property type="entry name" value="Phe-tRNA_synthase-like_B3/B4"/>
</dbReference>
<evidence type="ECO:0000256" key="15">
    <source>
        <dbReference type="ARBA" id="ARBA00022917"/>
    </source>
</evidence>
<dbReference type="SUPFAM" id="SSF46955">
    <property type="entry name" value="Putative DNA-binding domain"/>
    <property type="match status" value="1"/>
</dbReference>
<evidence type="ECO:0000256" key="11">
    <source>
        <dbReference type="ARBA" id="ARBA00022741"/>
    </source>
</evidence>
<dbReference type="InterPro" id="IPR045060">
    <property type="entry name" value="Phe-tRNA-ligase_IIc_bsu"/>
</dbReference>
<evidence type="ECO:0000256" key="3">
    <source>
        <dbReference type="ARBA" id="ARBA00008653"/>
    </source>
</evidence>
<comment type="cofactor">
    <cofactor evidence="1">
        <name>Mg(2+)</name>
        <dbReference type="ChEBI" id="CHEBI:18420"/>
    </cofactor>
</comment>
<dbReference type="SUPFAM" id="SSF56037">
    <property type="entry name" value="PheT/TilS domain"/>
    <property type="match status" value="1"/>
</dbReference>
<dbReference type="Pfam" id="PF01588">
    <property type="entry name" value="tRNA_bind"/>
    <property type="match status" value="1"/>
</dbReference>
<dbReference type="EC" id="6.1.1.20" evidence="5"/>
<dbReference type="Gene3D" id="3.30.930.10">
    <property type="entry name" value="Bira Bifunctional Protein, Domain 2"/>
    <property type="match status" value="1"/>
</dbReference>
<dbReference type="NCBIfam" id="TIGR00472">
    <property type="entry name" value="pheT_bact"/>
    <property type="match status" value="1"/>
</dbReference>
<evidence type="ECO:0000256" key="16">
    <source>
        <dbReference type="ARBA" id="ARBA00023146"/>
    </source>
</evidence>
<evidence type="ECO:0000313" key="23">
    <source>
        <dbReference type="EMBL" id="CAI8004475.1"/>
    </source>
</evidence>
<keyword evidence="13" id="KW-0460">Magnesium</keyword>
<comment type="similarity">
    <text evidence="3">Belongs to the phenylalanyl-tRNA synthetase beta subunit family. Type 1 subfamily.</text>
</comment>
<feature type="domain" description="TRNA-binding" evidence="20">
    <location>
        <begin position="38"/>
        <end position="146"/>
    </location>
</feature>
<evidence type="ECO:0000256" key="7">
    <source>
        <dbReference type="ARBA" id="ARBA00022490"/>
    </source>
</evidence>
<dbReference type="PROSITE" id="PS50886">
    <property type="entry name" value="TRBD"/>
    <property type="match status" value="1"/>
</dbReference>
<dbReference type="InterPro" id="IPR041616">
    <property type="entry name" value="PheRS_beta_core"/>
</dbReference>
<evidence type="ECO:0000259" key="22">
    <source>
        <dbReference type="PROSITE" id="PS51483"/>
    </source>
</evidence>
<evidence type="ECO:0000256" key="9">
    <source>
        <dbReference type="ARBA" id="ARBA00022598"/>
    </source>
</evidence>
<dbReference type="InterPro" id="IPR033714">
    <property type="entry name" value="tRNA_bind_bactPheRS"/>
</dbReference>
<gene>
    <name evidence="23" type="ORF">GBAR_LOCUS3935</name>
</gene>
<dbReference type="PROSITE" id="PS51483">
    <property type="entry name" value="B5"/>
    <property type="match status" value="1"/>
</dbReference>
<dbReference type="EMBL" id="CASHTH010000564">
    <property type="protein sequence ID" value="CAI8004475.1"/>
    <property type="molecule type" value="Genomic_DNA"/>
</dbReference>
<reference evidence="23" key="1">
    <citation type="submission" date="2023-03" db="EMBL/GenBank/DDBJ databases">
        <authorList>
            <person name="Steffen K."/>
            <person name="Cardenas P."/>
        </authorList>
    </citation>
    <scope>NUCLEOTIDE SEQUENCE</scope>
</reference>
<dbReference type="CDD" id="cd02796">
    <property type="entry name" value="tRNA_bind_bactPheRS"/>
    <property type="match status" value="1"/>
</dbReference>
<evidence type="ECO:0000256" key="4">
    <source>
        <dbReference type="ARBA" id="ARBA00011209"/>
    </source>
</evidence>
<dbReference type="GO" id="GO:0005524">
    <property type="term" value="F:ATP binding"/>
    <property type="evidence" value="ECO:0007669"/>
    <property type="project" value="UniProtKB-KW"/>
</dbReference>
<dbReference type="InterPro" id="IPR009061">
    <property type="entry name" value="DNA-bd_dom_put_sf"/>
</dbReference>
<dbReference type="FunFam" id="3.50.40.10:FF:000001">
    <property type="entry name" value="Phenylalanine--tRNA ligase beta subunit"/>
    <property type="match status" value="1"/>
</dbReference>
<accession>A0AA35W7N0</accession>
<dbReference type="Gene3D" id="3.50.40.10">
    <property type="entry name" value="Phenylalanyl-trna Synthetase, Chain B, domain 3"/>
    <property type="match status" value="1"/>
</dbReference>
<evidence type="ECO:0000256" key="5">
    <source>
        <dbReference type="ARBA" id="ARBA00012814"/>
    </source>
</evidence>
<dbReference type="PROSITE" id="PS51447">
    <property type="entry name" value="FDX_ACB"/>
    <property type="match status" value="1"/>
</dbReference>
<dbReference type="InterPro" id="IPR036690">
    <property type="entry name" value="Fdx_antiC-bd_sf"/>
</dbReference>
<dbReference type="PANTHER" id="PTHR10947:SF0">
    <property type="entry name" value="PHENYLALANINE--TRNA LIGASE BETA SUBUNIT"/>
    <property type="match status" value="1"/>
</dbReference>
<dbReference type="Pfam" id="PF03484">
    <property type="entry name" value="B5"/>
    <property type="match status" value="1"/>
</dbReference>
<dbReference type="InterPro" id="IPR005146">
    <property type="entry name" value="B3/B4_tRNA-bd"/>
</dbReference>
<name>A0AA35W7N0_GEOBA</name>
<dbReference type="HAMAP" id="MF_00283">
    <property type="entry name" value="Phe_tRNA_synth_beta1"/>
    <property type="match status" value="1"/>
</dbReference>
<evidence type="ECO:0000256" key="10">
    <source>
        <dbReference type="ARBA" id="ARBA00022723"/>
    </source>
</evidence>
<feature type="domain" description="FDX-ACB" evidence="21">
    <location>
        <begin position="706"/>
        <end position="797"/>
    </location>
</feature>
<keyword evidence="14 19" id="KW-0694">RNA-binding</keyword>
<evidence type="ECO:0000256" key="12">
    <source>
        <dbReference type="ARBA" id="ARBA00022840"/>
    </source>
</evidence>
<keyword evidence="24" id="KW-1185">Reference proteome</keyword>
<organism evidence="23 24">
    <name type="scientific">Geodia barretti</name>
    <name type="common">Barrett's horny sponge</name>
    <dbReference type="NCBI Taxonomy" id="519541"/>
    <lineage>
        <taxon>Eukaryota</taxon>
        <taxon>Metazoa</taxon>
        <taxon>Porifera</taxon>
        <taxon>Demospongiae</taxon>
        <taxon>Heteroscleromorpha</taxon>
        <taxon>Tetractinellida</taxon>
        <taxon>Astrophorina</taxon>
        <taxon>Geodiidae</taxon>
        <taxon>Geodia</taxon>
    </lineage>
</organism>
<comment type="subcellular location">
    <subcellularLocation>
        <location evidence="2">Cytoplasm</location>
    </subcellularLocation>
</comment>
<evidence type="ECO:0000256" key="18">
    <source>
        <dbReference type="ARBA" id="ARBA00049255"/>
    </source>
</evidence>
<dbReference type="SUPFAM" id="SSF54991">
    <property type="entry name" value="Anticodon-binding domain of PheRS"/>
    <property type="match status" value="1"/>
</dbReference>
<protein>
    <recommendedName>
        <fullName evidence="6">Phenylalanine--tRNA ligase beta subunit</fullName>
        <ecNumber evidence="5">6.1.1.20</ecNumber>
    </recommendedName>
    <alternativeName>
        <fullName evidence="17">Phenylalanyl-tRNA synthetase beta subunit</fullName>
    </alternativeName>
</protein>
<dbReference type="InterPro" id="IPR005147">
    <property type="entry name" value="tRNA_synthase_B5-dom"/>
</dbReference>
<dbReference type="GO" id="GO:0009328">
    <property type="term" value="C:phenylalanine-tRNA ligase complex"/>
    <property type="evidence" value="ECO:0007669"/>
    <property type="project" value="TreeGrafter"/>
</dbReference>
<evidence type="ECO:0000256" key="14">
    <source>
        <dbReference type="ARBA" id="ARBA00022884"/>
    </source>
</evidence>
<dbReference type="Pfam" id="PF03147">
    <property type="entry name" value="FDX-ACB"/>
    <property type="match status" value="1"/>
</dbReference>
<evidence type="ECO:0000256" key="17">
    <source>
        <dbReference type="ARBA" id="ARBA00033189"/>
    </source>
</evidence>
<dbReference type="InterPro" id="IPR005121">
    <property type="entry name" value="Fdx_antiC-bd"/>
</dbReference>
<evidence type="ECO:0000259" key="20">
    <source>
        <dbReference type="PROSITE" id="PS50886"/>
    </source>
</evidence>
<evidence type="ECO:0000256" key="19">
    <source>
        <dbReference type="PROSITE-ProRule" id="PRU00209"/>
    </source>
</evidence>
<evidence type="ECO:0000256" key="2">
    <source>
        <dbReference type="ARBA" id="ARBA00004496"/>
    </source>
</evidence>
<comment type="caution">
    <text evidence="23">The sequence shown here is derived from an EMBL/GenBank/DDBJ whole genome shotgun (WGS) entry which is preliminary data.</text>
</comment>
<keyword evidence="9 23" id="KW-0436">Ligase</keyword>
<evidence type="ECO:0000256" key="6">
    <source>
        <dbReference type="ARBA" id="ARBA00017032"/>
    </source>
</evidence>
<dbReference type="InterPro" id="IPR002547">
    <property type="entry name" value="tRNA-bd_dom"/>
</dbReference>
<dbReference type="FunFam" id="3.30.56.10:FF:000002">
    <property type="entry name" value="Phenylalanine--tRNA ligase beta subunit"/>
    <property type="match status" value="1"/>
</dbReference>
<dbReference type="Gene3D" id="3.30.56.10">
    <property type="match status" value="2"/>
</dbReference>
<dbReference type="CDD" id="cd00769">
    <property type="entry name" value="PheRS_beta_core"/>
    <property type="match status" value="1"/>
</dbReference>
<dbReference type="SMART" id="SM00896">
    <property type="entry name" value="FDX-ACB"/>
    <property type="match status" value="1"/>
</dbReference>
<dbReference type="Proteomes" id="UP001174909">
    <property type="component" value="Unassembled WGS sequence"/>
</dbReference>
<evidence type="ECO:0000256" key="1">
    <source>
        <dbReference type="ARBA" id="ARBA00001946"/>
    </source>
</evidence>
<dbReference type="GO" id="GO:0004826">
    <property type="term" value="F:phenylalanine-tRNA ligase activity"/>
    <property type="evidence" value="ECO:0007669"/>
    <property type="project" value="UniProtKB-EC"/>
</dbReference>
<feature type="domain" description="B5" evidence="22">
    <location>
        <begin position="399"/>
        <end position="475"/>
    </location>
</feature>
<dbReference type="InterPro" id="IPR012340">
    <property type="entry name" value="NA-bd_OB-fold"/>
</dbReference>
<keyword evidence="11" id="KW-0547">Nucleotide-binding</keyword>
<keyword evidence="16" id="KW-0030">Aminoacyl-tRNA synthetase</keyword>
<dbReference type="GO" id="GO:0000287">
    <property type="term" value="F:magnesium ion binding"/>
    <property type="evidence" value="ECO:0007669"/>
    <property type="project" value="InterPro"/>
</dbReference>
<dbReference type="AlphaFoldDB" id="A0AA35W7N0"/>
<dbReference type="SMART" id="SM00874">
    <property type="entry name" value="B5"/>
    <property type="match status" value="1"/>
</dbReference>
<evidence type="ECO:0000256" key="8">
    <source>
        <dbReference type="ARBA" id="ARBA00022555"/>
    </source>
</evidence>
<dbReference type="SMART" id="SM00873">
    <property type="entry name" value="B3_4"/>
    <property type="match status" value="1"/>
</dbReference>